<gene>
    <name evidence="1" type="ORF">QFW77_12310</name>
</gene>
<reference evidence="1 2" key="1">
    <citation type="submission" date="2023-04" db="EMBL/GenBank/DDBJ databases">
        <title>Luteimonas endophyticus RD2P54.</title>
        <authorList>
            <person name="Sun J.-Q."/>
        </authorList>
    </citation>
    <scope>NUCLEOTIDE SEQUENCE [LARGE SCALE GENOMIC DNA]</scope>
    <source>
        <strain evidence="1 2">RD2P54</strain>
    </source>
</reference>
<evidence type="ECO:0000313" key="2">
    <source>
        <dbReference type="Proteomes" id="UP001156940"/>
    </source>
</evidence>
<evidence type="ECO:0008006" key="3">
    <source>
        <dbReference type="Google" id="ProtNLM"/>
    </source>
</evidence>
<evidence type="ECO:0000313" key="1">
    <source>
        <dbReference type="EMBL" id="MDH5823768.1"/>
    </source>
</evidence>
<keyword evidence="2" id="KW-1185">Reference proteome</keyword>
<proteinExistence type="predicted"/>
<accession>A0ABT6JC39</accession>
<dbReference type="Proteomes" id="UP001156940">
    <property type="component" value="Unassembled WGS sequence"/>
</dbReference>
<dbReference type="SUPFAM" id="SSF53335">
    <property type="entry name" value="S-adenosyl-L-methionine-dependent methyltransferases"/>
    <property type="match status" value="1"/>
</dbReference>
<comment type="caution">
    <text evidence="1">The sequence shown here is derived from an EMBL/GenBank/DDBJ whole genome shotgun (WGS) entry which is preliminary data.</text>
</comment>
<protein>
    <recommendedName>
        <fullName evidence="3">Methyltransferase domain-containing protein</fullName>
    </recommendedName>
</protein>
<sequence length="217" mass="23053">MPATSPAGQPGNPSDWFATPAGRAVVESEAALVRRALDEQPGRQWLWLAPAAQPAEPAGRGLRLHPRGEGWDGGLRCALPLPLASESIGTIVLQHAAAPGGDPAALFEECARLLLPGGRLWLFALNPLSPYCWRWRGRGLAANEPLTWRRRLRRAGLEPEPVSQGVGPGWEVAVRTGQRSGPGLCAAYALCAERRVAPLTPVAPRTALRMPQGAAPA</sequence>
<name>A0ABT6JC39_9GAMM</name>
<dbReference type="EMBL" id="JARXRM010000036">
    <property type="protein sequence ID" value="MDH5823768.1"/>
    <property type="molecule type" value="Genomic_DNA"/>
</dbReference>
<organism evidence="1 2">
    <name type="scientific">Luteimonas endophytica</name>
    <dbReference type="NCBI Taxonomy" id="3042023"/>
    <lineage>
        <taxon>Bacteria</taxon>
        <taxon>Pseudomonadati</taxon>
        <taxon>Pseudomonadota</taxon>
        <taxon>Gammaproteobacteria</taxon>
        <taxon>Lysobacterales</taxon>
        <taxon>Lysobacteraceae</taxon>
        <taxon>Luteimonas</taxon>
    </lineage>
</organism>
<dbReference type="Gene3D" id="3.40.50.150">
    <property type="entry name" value="Vaccinia Virus protein VP39"/>
    <property type="match status" value="1"/>
</dbReference>
<dbReference type="RefSeq" id="WP_280575039.1">
    <property type="nucleotide sequence ID" value="NZ_JARXRM010000036.1"/>
</dbReference>
<dbReference type="InterPro" id="IPR029063">
    <property type="entry name" value="SAM-dependent_MTases_sf"/>
</dbReference>